<dbReference type="PANTHER" id="PTHR11552">
    <property type="entry name" value="GLUCOSE-METHANOL-CHOLINE GMC OXIDOREDUCTASE"/>
    <property type="match status" value="1"/>
</dbReference>
<dbReference type="Pfam" id="PF05199">
    <property type="entry name" value="GMC_oxred_C"/>
    <property type="match status" value="1"/>
</dbReference>
<name>A0A6A5X8R8_9PLEO</name>
<feature type="binding site" evidence="6">
    <location>
        <begin position="115"/>
        <end position="118"/>
    </location>
    <ligand>
        <name>FAD</name>
        <dbReference type="ChEBI" id="CHEBI:57692"/>
    </ligand>
</feature>
<dbReference type="InterPro" id="IPR036188">
    <property type="entry name" value="FAD/NAD-bd_sf"/>
</dbReference>
<gene>
    <name evidence="8" type="ORF">BU24DRAFT_497454</name>
</gene>
<evidence type="ECO:0000256" key="2">
    <source>
        <dbReference type="ARBA" id="ARBA00010790"/>
    </source>
</evidence>
<comment type="cofactor">
    <cofactor evidence="1 6">
        <name>FAD</name>
        <dbReference type="ChEBI" id="CHEBI:57692"/>
    </cofactor>
</comment>
<dbReference type="GeneID" id="54291664"/>
<dbReference type="PANTHER" id="PTHR11552:SF201">
    <property type="entry name" value="GLUCOSE-METHANOL-CHOLINE OXIDOREDUCTASE N-TERMINAL DOMAIN-CONTAINING PROTEIN"/>
    <property type="match status" value="1"/>
</dbReference>
<feature type="binding site" evidence="6">
    <location>
        <position position="259"/>
    </location>
    <ligand>
        <name>FAD</name>
        <dbReference type="ChEBI" id="CHEBI:57692"/>
    </ligand>
</feature>
<comment type="similarity">
    <text evidence="2">Belongs to the GMC oxidoreductase family.</text>
</comment>
<dbReference type="AlphaFoldDB" id="A0A6A5X8R8"/>
<dbReference type="PIRSF" id="PIRSF000137">
    <property type="entry name" value="Alcohol_oxidase"/>
    <property type="match status" value="1"/>
</dbReference>
<evidence type="ECO:0000313" key="9">
    <source>
        <dbReference type="Proteomes" id="UP000799778"/>
    </source>
</evidence>
<dbReference type="InterPro" id="IPR000172">
    <property type="entry name" value="GMC_OxRdtase_N"/>
</dbReference>
<proteinExistence type="inferred from homology"/>
<dbReference type="GO" id="GO:0050660">
    <property type="term" value="F:flavin adenine dinucleotide binding"/>
    <property type="evidence" value="ECO:0007669"/>
    <property type="project" value="InterPro"/>
</dbReference>
<dbReference type="OrthoDB" id="269227at2759"/>
<dbReference type="InterPro" id="IPR012132">
    <property type="entry name" value="GMC_OxRdtase"/>
</dbReference>
<accession>A0A6A5X8R8</accession>
<dbReference type="InterPro" id="IPR007867">
    <property type="entry name" value="GMC_OxRtase_C"/>
</dbReference>
<dbReference type="SUPFAM" id="SSF51905">
    <property type="entry name" value="FAD/NAD(P)-binding domain"/>
    <property type="match status" value="1"/>
</dbReference>
<dbReference type="RefSeq" id="XP_033377625.1">
    <property type="nucleotide sequence ID" value="XM_033534267.1"/>
</dbReference>
<dbReference type="Pfam" id="PF00732">
    <property type="entry name" value="GMC_oxred_N"/>
    <property type="match status" value="1"/>
</dbReference>
<dbReference type="Gene3D" id="3.30.560.10">
    <property type="entry name" value="Glucose Oxidase, domain 3"/>
    <property type="match status" value="1"/>
</dbReference>
<evidence type="ECO:0000256" key="4">
    <source>
        <dbReference type="ARBA" id="ARBA00022827"/>
    </source>
</evidence>
<feature type="domain" description="Glucose-methanol-choline oxidoreductase N-terminal" evidence="7">
    <location>
        <begin position="298"/>
        <end position="312"/>
    </location>
</feature>
<dbReference type="GO" id="GO:0016614">
    <property type="term" value="F:oxidoreductase activity, acting on CH-OH group of donors"/>
    <property type="evidence" value="ECO:0007669"/>
    <property type="project" value="InterPro"/>
</dbReference>
<dbReference type="PROSITE" id="PS00624">
    <property type="entry name" value="GMC_OXRED_2"/>
    <property type="match status" value="1"/>
</dbReference>
<dbReference type="Gene3D" id="3.50.50.60">
    <property type="entry name" value="FAD/NAD(P)-binding domain"/>
    <property type="match status" value="1"/>
</dbReference>
<evidence type="ECO:0000256" key="3">
    <source>
        <dbReference type="ARBA" id="ARBA00022630"/>
    </source>
</evidence>
<evidence type="ECO:0000256" key="6">
    <source>
        <dbReference type="PIRSR" id="PIRSR000137-2"/>
    </source>
</evidence>
<dbReference type="EMBL" id="ML978079">
    <property type="protein sequence ID" value="KAF2009286.1"/>
    <property type="molecule type" value="Genomic_DNA"/>
</dbReference>
<evidence type="ECO:0000256" key="5">
    <source>
        <dbReference type="ARBA" id="ARBA00023002"/>
    </source>
</evidence>
<keyword evidence="5" id="KW-0560">Oxidoreductase</keyword>
<evidence type="ECO:0000313" key="8">
    <source>
        <dbReference type="EMBL" id="KAF2009286.1"/>
    </source>
</evidence>
<keyword evidence="4 6" id="KW-0274">FAD</keyword>
<dbReference type="SUPFAM" id="SSF54373">
    <property type="entry name" value="FAD-linked reductases, C-terminal domain"/>
    <property type="match status" value="1"/>
</dbReference>
<evidence type="ECO:0000256" key="1">
    <source>
        <dbReference type="ARBA" id="ARBA00001974"/>
    </source>
</evidence>
<protein>
    <submittedName>
        <fullName evidence="8">GMC oxidoreductase</fullName>
    </submittedName>
</protein>
<dbReference type="Proteomes" id="UP000799778">
    <property type="component" value="Unassembled WGS sequence"/>
</dbReference>
<sequence length="618" mass="66283">MAGGSSQSHVQALLGGIRRLAITEGDTFDFIIVGGGTAGLVLANRLTEDANITVAVLEAGACLDTHPRVKTPALYATLLGSDADWNATTEPQEALGGRQLKIPLGRALGGSSAINSQVFAPSSKVNLDTWATLGNEGWDWESLVPYFKRSHTLVLPSDPAVLEHLGLENLDPSRGGSKGPVQVCYPNESENPLPHVWIETLEKLGYVGTGDPFHGDAKGVFTLPATIDAQNRERSYSGSAYLLPVKNKPNLTIIIGAIVQKVLLTGSDPNVIATGVQYLKDSKLITAICKREVIISAGALNSPKILELSGIGNAQLLSEHGIHPVIDNPNIGENLKDHIYTGLSFEVRDGVDTLDDLYRQDPTKIQEVMKAYATDRTGPLTATIYSFAFITLPEDVGEELIRKLDLDAQGSDVNQRCSLGKVLLKSAQPTASLYAYAAQGNFTGAPLKDADLLPNNFYSIDCGLLQPLSTGSTHIRSADPSATPLLDPRYLTHPLDKEIISQHMMLISRIANTTPLKYLLKTRGARNAEAPQDIADPIALKKYVSQTVQSSGHFMGTCAMLPREDGGVVDTRLKVWGTRNLRVVDASIFPIPTTGLPMATVYAVAEKAADIVKEDAAL</sequence>
<keyword evidence="9" id="KW-1185">Reference proteome</keyword>
<evidence type="ECO:0000259" key="7">
    <source>
        <dbReference type="PROSITE" id="PS00624"/>
    </source>
</evidence>
<reference evidence="8" key="1">
    <citation type="journal article" date="2020" name="Stud. Mycol.">
        <title>101 Dothideomycetes genomes: a test case for predicting lifestyles and emergence of pathogens.</title>
        <authorList>
            <person name="Haridas S."/>
            <person name="Albert R."/>
            <person name="Binder M."/>
            <person name="Bloem J."/>
            <person name="Labutti K."/>
            <person name="Salamov A."/>
            <person name="Andreopoulos B."/>
            <person name="Baker S."/>
            <person name="Barry K."/>
            <person name="Bills G."/>
            <person name="Bluhm B."/>
            <person name="Cannon C."/>
            <person name="Castanera R."/>
            <person name="Culley D."/>
            <person name="Daum C."/>
            <person name="Ezra D."/>
            <person name="Gonzalez J."/>
            <person name="Henrissat B."/>
            <person name="Kuo A."/>
            <person name="Liang C."/>
            <person name="Lipzen A."/>
            <person name="Lutzoni F."/>
            <person name="Magnuson J."/>
            <person name="Mondo S."/>
            <person name="Nolan M."/>
            <person name="Ohm R."/>
            <person name="Pangilinan J."/>
            <person name="Park H.-J."/>
            <person name="Ramirez L."/>
            <person name="Alfaro M."/>
            <person name="Sun H."/>
            <person name="Tritt A."/>
            <person name="Yoshinaga Y."/>
            <person name="Zwiers L.-H."/>
            <person name="Turgeon B."/>
            <person name="Goodwin S."/>
            <person name="Spatafora J."/>
            <person name="Crous P."/>
            <person name="Grigoriev I."/>
        </authorList>
    </citation>
    <scope>NUCLEOTIDE SEQUENCE</scope>
    <source>
        <strain evidence="8">CBS 175.79</strain>
    </source>
</reference>
<keyword evidence="3" id="KW-0285">Flavoprotein</keyword>
<organism evidence="8 9">
    <name type="scientific">Aaosphaeria arxii CBS 175.79</name>
    <dbReference type="NCBI Taxonomy" id="1450172"/>
    <lineage>
        <taxon>Eukaryota</taxon>
        <taxon>Fungi</taxon>
        <taxon>Dikarya</taxon>
        <taxon>Ascomycota</taxon>
        <taxon>Pezizomycotina</taxon>
        <taxon>Dothideomycetes</taxon>
        <taxon>Pleosporomycetidae</taxon>
        <taxon>Pleosporales</taxon>
        <taxon>Pleosporales incertae sedis</taxon>
        <taxon>Aaosphaeria</taxon>
    </lineage>
</organism>